<sequence>MKKTIHILTICLALLVTSCDSGFDEINTNKINPTSLSPDFVLNKAIMEASYTQGTDALQVLNYHFGIVQQLITPYGSSLAGANYNQFVAANIVQIWQIYYRNVVKQITDVVFVTTGDGSRHNLHQMARIWRAYAFMILTDNHGDIPYTEAGKGYLEEIISPKYETQQSIYADLLKELEEASAALDPTKDKVSNEILYGGDIAKWKKFGYSLLFRAAMRLSRVDPATAQAYVTKAVAGGLISSNAENAVTRHSALYNNWVSNHLAAREKTNYYLAEPFVNFLKTNNDPRLRVFAVRHVGATSGTDQTAARQSSDPAVQIGMPMGYDDVSIRTTYAQKGVVSLWDYTQANFNTVLQLDAPDFHVTYSQTQLLLAEAAFRKWVTGDPAALFQAGVRANLQQMAAYGAASALATDAIDKYVTDHPLRAGKELEDINTQYWVASFLNGPELFANFRRSGFPALLKNPYPGSELQGEDFIRRIPYPDTEIVVNQANMNEAVTRQGPNTLSTRVWWDKK</sequence>
<proteinExistence type="predicted"/>
<dbReference type="EMBL" id="BAABEY010000010">
    <property type="protein sequence ID" value="GAA4433872.1"/>
    <property type="molecule type" value="Genomic_DNA"/>
</dbReference>
<gene>
    <name evidence="2" type="ORF">GCM10023091_07990</name>
</gene>
<dbReference type="InterPro" id="IPR011990">
    <property type="entry name" value="TPR-like_helical_dom_sf"/>
</dbReference>
<comment type="caution">
    <text evidence="2">The sequence shown here is derived from an EMBL/GenBank/DDBJ whole genome shotgun (WGS) entry which is preliminary data.</text>
</comment>
<reference evidence="3" key="1">
    <citation type="journal article" date="2019" name="Int. J. Syst. Evol. Microbiol.">
        <title>The Global Catalogue of Microorganisms (GCM) 10K type strain sequencing project: providing services to taxonomists for standard genome sequencing and annotation.</title>
        <authorList>
            <consortium name="The Broad Institute Genomics Platform"/>
            <consortium name="The Broad Institute Genome Sequencing Center for Infectious Disease"/>
            <person name="Wu L."/>
            <person name="Ma J."/>
        </authorList>
    </citation>
    <scope>NUCLEOTIDE SEQUENCE [LARGE SCALE GENOMIC DNA]</scope>
    <source>
        <strain evidence="3">JCM 31920</strain>
    </source>
</reference>
<evidence type="ECO:0000313" key="2">
    <source>
        <dbReference type="EMBL" id="GAA4433872.1"/>
    </source>
</evidence>
<feature type="chain" id="PRO_5045159918" evidence="1">
    <location>
        <begin position="24"/>
        <end position="512"/>
    </location>
</feature>
<keyword evidence="1" id="KW-0732">Signal</keyword>
<evidence type="ECO:0000256" key="1">
    <source>
        <dbReference type="SAM" id="SignalP"/>
    </source>
</evidence>
<keyword evidence="2" id="KW-0449">Lipoprotein</keyword>
<dbReference type="RefSeq" id="WP_345026768.1">
    <property type="nucleotide sequence ID" value="NZ_BAABEY010000010.1"/>
</dbReference>
<dbReference type="Proteomes" id="UP001501508">
    <property type="component" value="Unassembled WGS sequence"/>
</dbReference>
<dbReference type="InterPro" id="IPR041662">
    <property type="entry name" value="SusD-like_2"/>
</dbReference>
<dbReference type="Pfam" id="PF12771">
    <property type="entry name" value="SusD-like_2"/>
    <property type="match status" value="1"/>
</dbReference>
<feature type="signal peptide" evidence="1">
    <location>
        <begin position="1"/>
        <end position="23"/>
    </location>
</feature>
<organism evidence="2 3">
    <name type="scientific">Ravibacter arvi</name>
    <dbReference type="NCBI Taxonomy" id="2051041"/>
    <lineage>
        <taxon>Bacteria</taxon>
        <taxon>Pseudomonadati</taxon>
        <taxon>Bacteroidota</taxon>
        <taxon>Cytophagia</taxon>
        <taxon>Cytophagales</taxon>
        <taxon>Spirosomataceae</taxon>
        <taxon>Ravibacter</taxon>
    </lineage>
</organism>
<protein>
    <submittedName>
        <fullName evidence="2">SusD/RagB family nutrient-binding outer membrane lipoprotein</fullName>
    </submittedName>
</protein>
<name>A0ABP8LQL5_9BACT</name>
<accession>A0ABP8LQL5</accession>
<keyword evidence="3" id="KW-1185">Reference proteome</keyword>
<dbReference type="SUPFAM" id="SSF48452">
    <property type="entry name" value="TPR-like"/>
    <property type="match status" value="1"/>
</dbReference>
<dbReference type="PROSITE" id="PS51257">
    <property type="entry name" value="PROKAR_LIPOPROTEIN"/>
    <property type="match status" value="1"/>
</dbReference>
<dbReference type="Gene3D" id="1.25.40.390">
    <property type="match status" value="1"/>
</dbReference>
<evidence type="ECO:0000313" key="3">
    <source>
        <dbReference type="Proteomes" id="UP001501508"/>
    </source>
</evidence>